<comment type="caution">
    <text evidence="10">The sequence shown here is derived from an EMBL/GenBank/DDBJ whole genome shotgun (WGS) entry which is preliminary data.</text>
</comment>
<comment type="similarity">
    <text evidence="2">Belongs to the bacterial sugar transferase family.</text>
</comment>
<name>A0A0G0JY00_9BACT</name>
<dbReference type="InterPro" id="IPR003362">
    <property type="entry name" value="Bact_transf"/>
</dbReference>
<accession>A0A0G0JY00</accession>
<dbReference type="PATRIC" id="fig|1618490.4.peg.188"/>
<reference evidence="10 11" key="1">
    <citation type="journal article" date="2015" name="Nature">
        <title>rRNA introns, odd ribosomes, and small enigmatic genomes across a large radiation of phyla.</title>
        <authorList>
            <person name="Brown C.T."/>
            <person name="Hug L.A."/>
            <person name="Thomas B.C."/>
            <person name="Sharon I."/>
            <person name="Castelle C.J."/>
            <person name="Singh A."/>
            <person name="Wilkins M.J."/>
            <person name="Williams K.H."/>
            <person name="Banfield J.F."/>
        </authorList>
    </citation>
    <scope>NUCLEOTIDE SEQUENCE [LARGE SCALE GENOMIC DNA]</scope>
</reference>
<evidence type="ECO:0000256" key="3">
    <source>
        <dbReference type="ARBA" id="ARBA00022475"/>
    </source>
</evidence>
<evidence type="ECO:0000256" key="2">
    <source>
        <dbReference type="ARBA" id="ARBA00006464"/>
    </source>
</evidence>
<dbReference type="Pfam" id="PF02397">
    <property type="entry name" value="Bac_transf"/>
    <property type="match status" value="1"/>
</dbReference>
<evidence type="ECO:0000259" key="9">
    <source>
        <dbReference type="Pfam" id="PF02397"/>
    </source>
</evidence>
<keyword evidence="5 8" id="KW-0812">Transmembrane</keyword>
<feature type="domain" description="Bacterial sugar transferase" evidence="9">
    <location>
        <begin position="21"/>
        <end position="236"/>
    </location>
</feature>
<evidence type="ECO:0000256" key="4">
    <source>
        <dbReference type="ARBA" id="ARBA00022679"/>
    </source>
</evidence>
<dbReference type="PANTHER" id="PTHR30576">
    <property type="entry name" value="COLANIC BIOSYNTHESIS UDP-GLUCOSE LIPID CARRIER TRANSFERASE"/>
    <property type="match status" value="1"/>
</dbReference>
<gene>
    <name evidence="10" type="ORF">US90_C0003G0050</name>
</gene>
<dbReference type="GO" id="GO:0016780">
    <property type="term" value="F:phosphotransferase activity, for other substituted phosphate groups"/>
    <property type="evidence" value="ECO:0007669"/>
    <property type="project" value="TreeGrafter"/>
</dbReference>
<dbReference type="EMBL" id="LBUT01000003">
    <property type="protein sequence ID" value="KKQ71407.1"/>
    <property type="molecule type" value="Genomic_DNA"/>
</dbReference>
<keyword evidence="6 8" id="KW-1133">Transmembrane helix</keyword>
<evidence type="ECO:0000256" key="7">
    <source>
        <dbReference type="ARBA" id="ARBA00023136"/>
    </source>
</evidence>
<keyword evidence="7 8" id="KW-0472">Membrane</keyword>
<dbReference type="AlphaFoldDB" id="A0A0G0JY00"/>
<evidence type="ECO:0000256" key="6">
    <source>
        <dbReference type="ARBA" id="ARBA00022989"/>
    </source>
</evidence>
<dbReference type="PANTHER" id="PTHR30576:SF4">
    <property type="entry name" value="UNDECAPRENYL-PHOSPHATE GALACTOSE PHOSPHOTRANSFERASE"/>
    <property type="match status" value="1"/>
</dbReference>
<dbReference type="Proteomes" id="UP000034406">
    <property type="component" value="Unassembled WGS sequence"/>
</dbReference>
<keyword evidence="3" id="KW-1003">Cell membrane</keyword>
<protein>
    <submittedName>
        <fullName evidence="10">Exopolysaccharide biosynthesis protein</fullName>
    </submittedName>
</protein>
<keyword evidence="4" id="KW-0808">Transferase</keyword>
<feature type="transmembrane region" description="Helical" evidence="8">
    <location>
        <begin position="26"/>
        <end position="48"/>
    </location>
</feature>
<evidence type="ECO:0000313" key="11">
    <source>
        <dbReference type="Proteomes" id="UP000034406"/>
    </source>
</evidence>
<organism evidence="10 11">
    <name type="scientific">Candidatus Shapirobacteria bacterium GW2011_GWE2_38_30</name>
    <dbReference type="NCBI Taxonomy" id="1618490"/>
    <lineage>
        <taxon>Bacteria</taxon>
        <taxon>Candidatus Shapironibacteriota</taxon>
    </lineage>
</organism>
<comment type="subcellular location">
    <subcellularLocation>
        <location evidence="1">Cell membrane</location>
    </subcellularLocation>
</comment>
<evidence type="ECO:0000256" key="8">
    <source>
        <dbReference type="SAM" id="Phobius"/>
    </source>
</evidence>
<evidence type="ECO:0000256" key="1">
    <source>
        <dbReference type="ARBA" id="ARBA00004236"/>
    </source>
</evidence>
<proteinExistence type="inferred from homology"/>
<evidence type="ECO:0000313" key="10">
    <source>
        <dbReference type="EMBL" id="KKQ71407.1"/>
    </source>
</evidence>
<sequence>MINSQTTTFIKQRVFIFNLGKRFIDITGSILLLIVFGPIMVVTAFLVYRTSKTGIVSKYPKKDHKNDILHNIFFTQKRVGPNGEFMMYKFHSMYIADNDKYLKEEFPNLWEKYKKNDWKLSANEDPRITPIGRVIRATSIDELPQIINVLKGEMSLVGPRAYRDEELREYAAKYPETQKNIDIIRTAKPGITGLWQISGRNELSFEKRAQLDAKYIENRSLRQEIIILLKTPKAMLSSW</sequence>
<dbReference type="STRING" id="1618490.US90_C0003G0050"/>
<evidence type="ECO:0000256" key="5">
    <source>
        <dbReference type="ARBA" id="ARBA00022692"/>
    </source>
</evidence>